<sequence>MPFKPLILITTMILSGCSFQADINDTTGEYSQRLASVLDHPGAELADMPPLPVPPKQQTSKDTLQISIKDFYQLRDCSLYSLVAERNTALGKIQAPSQRYIYELKLLQALQSCLNSTQDAALKQQLRHWQQQKQTALNLQWQRLLESEEIRHALGRNSGWVQSKQTDRLSETRQSLQYLLSLSPESAQPHHSGELEQHLQQLQQARLMARVFRTQRMLQLHLSALTQWLHARDIQCPDGKALEQVKYLRNVFGLFFVKQIQPLASRTNDIYYQLMPLWQSLLQAHPPMSDWLDQRQTEFEHYRHSLSEHIRFWQVLFEKCNLSPPANQP</sequence>
<reference evidence="2 3" key="1">
    <citation type="submission" date="2015-12" db="EMBL/GenBank/DDBJ databases">
        <title>Complete genome of Lacimicrobium alkaliphilum KCTC 32984.</title>
        <authorList>
            <person name="Kim S.-G."/>
            <person name="Lee Y.-J."/>
        </authorList>
    </citation>
    <scope>NUCLEOTIDE SEQUENCE [LARGE SCALE GENOMIC DNA]</scope>
    <source>
        <strain evidence="2 3">YelD216</strain>
    </source>
</reference>
<keyword evidence="1" id="KW-0732">Signal</keyword>
<evidence type="ECO:0000313" key="2">
    <source>
        <dbReference type="EMBL" id="ALS98400.1"/>
    </source>
</evidence>
<dbReference type="Pfam" id="PF11279">
    <property type="entry name" value="DUF3080"/>
    <property type="match status" value="1"/>
</dbReference>
<feature type="chain" id="PRO_5006836285" description="DUF3080 domain-containing protein" evidence="1">
    <location>
        <begin position="21"/>
        <end position="329"/>
    </location>
</feature>
<evidence type="ECO:0008006" key="4">
    <source>
        <dbReference type="Google" id="ProtNLM"/>
    </source>
</evidence>
<dbReference type="Proteomes" id="UP000068447">
    <property type="component" value="Chromosome"/>
</dbReference>
<organism evidence="2 3">
    <name type="scientific">Lacimicrobium alkaliphilum</name>
    <dbReference type="NCBI Taxonomy" id="1526571"/>
    <lineage>
        <taxon>Bacteria</taxon>
        <taxon>Pseudomonadati</taxon>
        <taxon>Pseudomonadota</taxon>
        <taxon>Gammaproteobacteria</taxon>
        <taxon>Alteromonadales</taxon>
        <taxon>Alteromonadaceae</taxon>
        <taxon>Lacimicrobium</taxon>
    </lineage>
</organism>
<dbReference type="PROSITE" id="PS51257">
    <property type="entry name" value="PROKAR_LIPOPROTEIN"/>
    <property type="match status" value="1"/>
</dbReference>
<keyword evidence="3" id="KW-1185">Reference proteome</keyword>
<dbReference type="AlphaFoldDB" id="A0A0U3AZU7"/>
<dbReference type="KEGG" id="lal:AT746_09115"/>
<evidence type="ECO:0000256" key="1">
    <source>
        <dbReference type="SAM" id="SignalP"/>
    </source>
</evidence>
<gene>
    <name evidence="2" type="ORF">AT746_09115</name>
</gene>
<dbReference type="OrthoDB" id="5760979at2"/>
<protein>
    <recommendedName>
        <fullName evidence="4">DUF3080 domain-containing protein</fullName>
    </recommendedName>
</protein>
<dbReference type="InterPro" id="IPR021431">
    <property type="entry name" value="DUF3080"/>
</dbReference>
<dbReference type="STRING" id="1526571.AT746_09115"/>
<proteinExistence type="predicted"/>
<evidence type="ECO:0000313" key="3">
    <source>
        <dbReference type="Proteomes" id="UP000068447"/>
    </source>
</evidence>
<dbReference type="RefSeq" id="WP_062479483.1">
    <property type="nucleotide sequence ID" value="NZ_CP013650.1"/>
</dbReference>
<accession>A0A0U3AZU7</accession>
<dbReference type="EMBL" id="CP013650">
    <property type="protein sequence ID" value="ALS98400.1"/>
    <property type="molecule type" value="Genomic_DNA"/>
</dbReference>
<name>A0A0U3AZU7_9ALTE</name>
<feature type="signal peptide" evidence="1">
    <location>
        <begin position="1"/>
        <end position="20"/>
    </location>
</feature>